<name>A0A7Y0F0I9_9BIFI</name>
<dbReference type="InterPro" id="IPR036868">
    <property type="entry name" value="TusA-like_sf"/>
</dbReference>
<dbReference type="SUPFAM" id="SSF52821">
    <property type="entry name" value="Rhodanese/Cell cycle control phosphatase"/>
    <property type="match status" value="1"/>
</dbReference>
<sequence>MTGPQAAKRNDDEEFRRIGPEEFDRLDRSTVTLLDLREPDEVLVHGFADAINIPFDQISTKLSQVPAGKPVVVFCRVGDWSEEVAEILADRGYDAINLDGGFQAYRAYVEAQGRSLDEALAAGGAAGDAAAGSTAAPALSIPVAKQQLAAPQAKPVFVDAKGLKCPGPIVRIADTLRPLPVGTRLTVEATEDAFCSDVAVWCERTGNRLVDLTRGDDGVIHVVIDKTAEMPEPGAPAAACPSAAAGVSGVAANPDGGDIRHDKTFVVFSGDLDKTIAVFIMANGAAAMGRKVTVFFTFWGLNILRKPHRVRVRKTLIERMFGMMMPRGTRKLGLSRMNMGGIGAKMIRWIMKSKNVESLESLMRQAREHGVRLVACQMSMDIMGIRKEELIDGVELGGVSTFLGSGETSDMSLFV</sequence>
<dbReference type="InterPro" id="IPR027396">
    <property type="entry name" value="DsrEFH-like"/>
</dbReference>
<dbReference type="SUPFAM" id="SSF64307">
    <property type="entry name" value="SirA-like"/>
    <property type="match status" value="1"/>
</dbReference>
<dbReference type="SUPFAM" id="SSF75169">
    <property type="entry name" value="DsrEFH-like"/>
    <property type="match status" value="1"/>
</dbReference>
<dbReference type="Gene3D" id="3.40.1260.10">
    <property type="entry name" value="DsrEFH-like"/>
    <property type="match status" value="1"/>
</dbReference>
<feature type="domain" description="Rhodanese" evidence="1">
    <location>
        <begin position="27"/>
        <end position="114"/>
    </location>
</feature>
<organism evidence="2 3">
    <name type="scientific">Bifidobacterium moraviense</name>
    <dbReference type="NCBI Taxonomy" id="2675323"/>
    <lineage>
        <taxon>Bacteria</taxon>
        <taxon>Bacillati</taxon>
        <taxon>Actinomycetota</taxon>
        <taxon>Actinomycetes</taxon>
        <taxon>Bifidobacteriales</taxon>
        <taxon>Bifidobacteriaceae</taxon>
        <taxon>Bifidobacterium</taxon>
    </lineage>
</organism>
<dbReference type="EMBL" id="JAAIIH010000001">
    <property type="protein sequence ID" value="NMM99779.1"/>
    <property type="molecule type" value="Genomic_DNA"/>
</dbReference>
<dbReference type="AlphaFoldDB" id="A0A7Y0F0I9"/>
<dbReference type="InterPro" id="IPR036873">
    <property type="entry name" value="Rhodanese-like_dom_sf"/>
</dbReference>
<evidence type="ECO:0000313" key="3">
    <source>
        <dbReference type="Proteomes" id="UP000588277"/>
    </source>
</evidence>
<gene>
    <name evidence="2" type="ORF">G1C96_0357</name>
</gene>
<keyword evidence="3" id="KW-1185">Reference proteome</keyword>
<dbReference type="Pfam" id="PF13686">
    <property type="entry name" value="DrsE_2"/>
    <property type="match status" value="1"/>
</dbReference>
<dbReference type="RefSeq" id="WP_335341902.1">
    <property type="nucleotide sequence ID" value="NZ_JAAIIH010000001.1"/>
</dbReference>
<dbReference type="PROSITE" id="PS01148">
    <property type="entry name" value="UPF0033"/>
    <property type="match status" value="1"/>
</dbReference>
<reference evidence="2 3" key="1">
    <citation type="submission" date="2020-02" db="EMBL/GenBank/DDBJ databases">
        <title>Characterization of phylogenetic diversity of novel bifidobacterial species isolated in Czech ZOOs.</title>
        <authorList>
            <person name="Lugli G.A."/>
            <person name="Vera N.B."/>
            <person name="Ventura M."/>
        </authorList>
    </citation>
    <scope>NUCLEOTIDE SEQUENCE [LARGE SCALE GENOMIC DNA]</scope>
    <source>
        <strain evidence="2 3">DSM 109958</strain>
    </source>
</reference>
<dbReference type="PROSITE" id="PS50206">
    <property type="entry name" value="RHODANESE_3"/>
    <property type="match status" value="1"/>
</dbReference>
<dbReference type="InterPro" id="IPR001455">
    <property type="entry name" value="TusA-like"/>
</dbReference>
<dbReference type="Pfam" id="PF00581">
    <property type="entry name" value="Rhodanese"/>
    <property type="match status" value="1"/>
</dbReference>
<dbReference type="Gene3D" id="3.40.250.10">
    <property type="entry name" value="Rhodanese-like domain"/>
    <property type="match status" value="1"/>
</dbReference>
<dbReference type="InterPro" id="IPR001763">
    <property type="entry name" value="Rhodanese-like_dom"/>
</dbReference>
<dbReference type="Proteomes" id="UP000588277">
    <property type="component" value="Unassembled WGS sequence"/>
</dbReference>
<evidence type="ECO:0000313" key="2">
    <source>
        <dbReference type="EMBL" id="NMM99779.1"/>
    </source>
</evidence>
<evidence type="ECO:0000259" key="1">
    <source>
        <dbReference type="PROSITE" id="PS50206"/>
    </source>
</evidence>
<dbReference type="PANTHER" id="PTHR34655:SF2">
    <property type="entry name" value="PEROXIREDOXIN FAMILY PROTEIN"/>
    <property type="match status" value="1"/>
</dbReference>
<dbReference type="Gene3D" id="3.30.110.40">
    <property type="entry name" value="TusA-like domain"/>
    <property type="match status" value="1"/>
</dbReference>
<accession>A0A7Y0F0I9</accession>
<dbReference type="PANTHER" id="PTHR34655">
    <property type="entry name" value="CONSERVED WITHIN P. AEROPHILUM"/>
    <property type="match status" value="1"/>
</dbReference>
<protein>
    <submittedName>
        <fullName evidence="2">Pyridine nucleotide-disulfide oxidoreductase</fullName>
    </submittedName>
</protein>
<dbReference type="InterPro" id="IPR032836">
    <property type="entry name" value="DsrE2-like"/>
</dbReference>
<dbReference type="SMART" id="SM00450">
    <property type="entry name" value="RHOD"/>
    <property type="match status" value="1"/>
</dbReference>
<dbReference type="Pfam" id="PF01206">
    <property type="entry name" value="TusA"/>
    <property type="match status" value="1"/>
</dbReference>
<proteinExistence type="predicted"/>
<comment type="caution">
    <text evidence="2">The sequence shown here is derived from an EMBL/GenBank/DDBJ whole genome shotgun (WGS) entry which is preliminary data.</text>
</comment>